<gene>
    <name evidence="7" type="ORF">BST26_17035</name>
</gene>
<dbReference type="EMBL" id="MVHS01000050">
    <property type="protein sequence ID" value="ORA66569.1"/>
    <property type="molecule type" value="Genomic_DNA"/>
</dbReference>
<dbReference type="CDD" id="cd07139">
    <property type="entry name" value="ALDH_AldA-Rv0768"/>
    <property type="match status" value="1"/>
</dbReference>
<dbReference type="SUPFAM" id="SSF53720">
    <property type="entry name" value="ALDH-like"/>
    <property type="match status" value="1"/>
</dbReference>
<proteinExistence type="inferred from homology"/>
<dbReference type="Pfam" id="PF00171">
    <property type="entry name" value="Aldedh"/>
    <property type="match status" value="1"/>
</dbReference>
<dbReference type="FunFam" id="3.40.605.10:FF:000007">
    <property type="entry name" value="NAD/NADP-dependent betaine aldehyde dehydrogenase"/>
    <property type="match status" value="1"/>
</dbReference>
<sequence>MAEDGTETITVISPHTEEPIATVTAPGPADVDTAVVTARAAFDHGPWPRLDAGERIAVVRRLAEIYAARGGEMAELISREIGAPISFARRVQVGMPNALMGAFATLAEGYVWEEDRAGFFGAPVRVRREPVGVVAAITPWNVPQLLIVAKLIPALLTGCTIIVKPAPESPLDALLLAEMLAQVDLPPGVVQVLPGRTEVGARLVSHPGIDKVSFTGSTAAGRAVAAAAAENLTRVSLELGGKSAAVVLDDADPQAVATGVRLASLANSGQVCNALSRILVPAARAGEYVDALAAELAGLRVGDPADPDTVIGPLISSRQQERVRDYIRSGQADGARLVLGGTELPDGLDSGWYVRPTLFADADNSMTIAREEIFGPVLTVIGYRDEEEAIEIANDSDYGLAGSVFTADTDRGLAVAAAVRTGTFGVNAGYPMDPVAPFGGVKCSGYGRELGTEGLDGYVETKSIALPRQR</sequence>
<dbReference type="OrthoDB" id="6882680at2"/>
<dbReference type="InterPro" id="IPR016163">
    <property type="entry name" value="Ald_DH_C"/>
</dbReference>
<evidence type="ECO:0000256" key="3">
    <source>
        <dbReference type="ARBA" id="ARBA00024226"/>
    </source>
</evidence>
<accession>A0A1X0D2Y4</accession>
<protein>
    <recommendedName>
        <fullName evidence="3">aldehyde dehydrogenase (NAD(+))</fullName>
        <ecNumber evidence="3">1.2.1.3</ecNumber>
    </recommendedName>
</protein>
<dbReference type="InterPro" id="IPR015590">
    <property type="entry name" value="Aldehyde_DH_dom"/>
</dbReference>
<evidence type="ECO:0000256" key="2">
    <source>
        <dbReference type="ARBA" id="ARBA00023002"/>
    </source>
</evidence>
<dbReference type="Gene3D" id="3.40.309.10">
    <property type="entry name" value="Aldehyde Dehydrogenase, Chain A, domain 2"/>
    <property type="match status" value="1"/>
</dbReference>
<comment type="similarity">
    <text evidence="1 5">Belongs to the aldehyde dehydrogenase family.</text>
</comment>
<evidence type="ECO:0000313" key="7">
    <source>
        <dbReference type="EMBL" id="ORA66569.1"/>
    </source>
</evidence>
<comment type="caution">
    <text evidence="7">The sequence shown here is derived from an EMBL/GenBank/DDBJ whole genome shotgun (WGS) entry which is preliminary data.</text>
</comment>
<dbReference type="PROSITE" id="PS00070">
    <property type="entry name" value="ALDEHYDE_DEHYDR_CYS"/>
    <property type="match status" value="1"/>
</dbReference>
<feature type="domain" description="Aldehyde dehydrogenase" evidence="6">
    <location>
        <begin position="5"/>
        <end position="464"/>
    </location>
</feature>
<dbReference type="FunFam" id="3.40.309.10:FF:000012">
    <property type="entry name" value="Betaine aldehyde dehydrogenase"/>
    <property type="match status" value="1"/>
</dbReference>
<name>A0A1X0D2Y4_9MYCO</name>
<evidence type="ECO:0000256" key="5">
    <source>
        <dbReference type="RuleBase" id="RU003345"/>
    </source>
</evidence>
<comment type="catalytic activity">
    <reaction evidence="4">
        <text>an aldehyde + NAD(+) + H2O = a carboxylate + NADH + 2 H(+)</text>
        <dbReference type="Rhea" id="RHEA:16185"/>
        <dbReference type="ChEBI" id="CHEBI:15377"/>
        <dbReference type="ChEBI" id="CHEBI:15378"/>
        <dbReference type="ChEBI" id="CHEBI:17478"/>
        <dbReference type="ChEBI" id="CHEBI:29067"/>
        <dbReference type="ChEBI" id="CHEBI:57540"/>
        <dbReference type="ChEBI" id="CHEBI:57945"/>
        <dbReference type="EC" id="1.2.1.3"/>
    </reaction>
</comment>
<dbReference type="PANTHER" id="PTHR42804">
    <property type="entry name" value="ALDEHYDE DEHYDROGENASE"/>
    <property type="match status" value="1"/>
</dbReference>
<dbReference type="PANTHER" id="PTHR42804:SF1">
    <property type="entry name" value="ALDEHYDE DEHYDROGENASE-RELATED"/>
    <property type="match status" value="1"/>
</dbReference>
<dbReference type="InterPro" id="IPR016160">
    <property type="entry name" value="Ald_DH_CS_CYS"/>
</dbReference>
<dbReference type="Gene3D" id="3.40.605.10">
    <property type="entry name" value="Aldehyde Dehydrogenase, Chain A, domain 1"/>
    <property type="match status" value="1"/>
</dbReference>
<dbReference type="Proteomes" id="UP000192801">
    <property type="component" value="Unassembled WGS sequence"/>
</dbReference>
<dbReference type="InterPro" id="IPR016162">
    <property type="entry name" value="Ald_DH_N"/>
</dbReference>
<keyword evidence="2 5" id="KW-0560">Oxidoreductase</keyword>
<evidence type="ECO:0000256" key="1">
    <source>
        <dbReference type="ARBA" id="ARBA00009986"/>
    </source>
</evidence>
<dbReference type="RefSeq" id="WP_083032626.1">
    <property type="nucleotide sequence ID" value="NZ_AP022618.1"/>
</dbReference>
<keyword evidence="8" id="KW-1185">Reference proteome</keyword>
<evidence type="ECO:0000256" key="4">
    <source>
        <dbReference type="ARBA" id="ARBA00049194"/>
    </source>
</evidence>
<dbReference type="InterPro" id="IPR029510">
    <property type="entry name" value="Ald_DH_CS_GLU"/>
</dbReference>
<reference evidence="7 8" key="1">
    <citation type="submission" date="2016-12" db="EMBL/GenBank/DDBJ databases">
        <title>The new phylogeny of genus Mycobacterium.</title>
        <authorList>
            <person name="Tortoli E."/>
            <person name="Trovato A."/>
            <person name="Cirillo D.M."/>
        </authorList>
    </citation>
    <scope>NUCLEOTIDE SEQUENCE [LARGE SCALE GENOMIC DNA]</scope>
    <source>
        <strain evidence="7 8">DSM 45130</strain>
    </source>
</reference>
<dbReference type="GO" id="GO:0004029">
    <property type="term" value="F:aldehyde dehydrogenase (NAD+) activity"/>
    <property type="evidence" value="ECO:0007669"/>
    <property type="project" value="UniProtKB-EC"/>
</dbReference>
<organism evidence="7 8">
    <name type="scientific">Mycolicibacterium insubricum</name>
    <dbReference type="NCBI Taxonomy" id="444597"/>
    <lineage>
        <taxon>Bacteria</taxon>
        <taxon>Bacillati</taxon>
        <taxon>Actinomycetota</taxon>
        <taxon>Actinomycetes</taxon>
        <taxon>Mycobacteriales</taxon>
        <taxon>Mycobacteriaceae</taxon>
        <taxon>Mycolicibacterium</taxon>
    </lineage>
</organism>
<dbReference type="InterPro" id="IPR016161">
    <property type="entry name" value="Ald_DH/histidinol_DH"/>
</dbReference>
<dbReference type="PROSITE" id="PS00687">
    <property type="entry name" value="ALDEHYDE_DEHYDR_GLU"/>
    <property type="match status" value="1"/>
</dbReference>
<evidence type="ECO:0000259" key="6">
    <source>
        <dbReference type="Pfam" id="PF00171"/>
    </source>
</evidence>
<dbReference type="STRING" id="444597.BST26_17035"/>
<evidence type="ECO:0000313" key="8">
    <source>
        <dbReference type="Proteomes" id="UP000192801"/>
    </source>
</evidence>
<dbReference type="EC" id="1.2.1.3" evidence="3"/>
<dbReference type="AlphaFoldDB" id="A0A1X0D2Y4"/>